<proteinExistence type="predicted"/>
<evidence type="ECO:0000313" key="2">
    <source>
        <dbReference type="EMBL" id="ARH11250.1"/>
    </source>
</evidence>
<protein>
    <submittedName>
        <fullName evidence="2">Atp8</fullName>
    </submittedName>
</protein>
<keyword evidence="1" id="KW-1133">Transmembrane helix</keyword>
<keyword evidence="2" id="KW-0496">Mitochondrion</keyword>
<name>A0A1W5WWJ5_9MOLL</name>
<reference evidence="2" key="1">
    <citation type="journal article" date="2017" name="Mol. Phylogenet. Evol.">
        <title>Whole mitochondrial genome of the Ram's Horn Squid shines light on the phylogenetic position of the monotypic order Spirulida (Haeckel, 1896).</title>
        <authorList>
            <person name="Strugnell J.M."/>
            <person name="Hall N.E."/>
            <person name="Vecchione M."/>
            <person name="Fuchs D."/>
            <person name="Allcock A.L."/>
        </authorList>
    </citation>
    <scope>NUCLEOTIDE SEQUENCE</scope>
</reference>
<organism evidence="2">
    <name type="scientific">Sepiadarium austrinum</name>
    <dbReference type="NCBI Taxonomy" id="279093"/>
    <lineage>
        <taxon>Eukaryota</taxon>
        <taxon>Metazoa</taxon>
        <taxon>Spiralia</taxon>
        <taxon>Lophotrochozoa</taxon>
        <taxon>Mollusca</taxon>
        <taxon>Cephalopoda</taxon>
        <taxon>Coleoidea</taxon>
        <taxon>Decapodiformes</taxon>
        <taxon>Sepiida</taxon>
        <taxon>Sepiina</taxon>
        <taxon>Sepiadariidae</taxon>
        <taxon>Sepiadarium</taxon>
    </lineage>
</organism>
<accession>A0A1W5WWJ5</accession>
<sequence>MPQLSPINWTFLFMMFWSTMIINTSIMWWNTSNIYTINKNTKTMTKMSFNW</sequence>
<geneLocation type="mitochondrion" evidence="2"/>
<gene>
    <name evidence="2" type="primary">atp8</name>
</gene>
<dbReference type="EMBL" id="KX657686">
    <property type="protein sequence ID" value="ARH11250.1"/>
    <property type="molecule type" value="Genomic_DNA"/>
</dbReference>
<feature type="transmembrane region" description="Helical" evidence="1">
    <location>
        <begin position="6"/>
        <end position="29"/>
    </location>
</feature>
<evidence type="ECO:0000256" key="1">
    <source>
        <dbReference type="SAM" id="Phobius"/>
    </source>
</evidence>
<keyword evidence="1" id="KW-0812">Transmembrane</keyword>
<dbReference type="AlphaFoldDB" id="A0A1W5WWJ5"/>
<keyword evidence="1" id="KW-0472">Membrane</keyword>